<sequence>MIIQNRPIPPIRQVQGEQLRTKSIENKNIDTNKFANILQQQIQSQDKLKFSKHASMRLDVRQIELSDDQMTRLEAGVNKAEAKGIKESLVLMDNVALVVNIENKTVVTALDQSEAREHVFTNIDGAVLI</sequence>
<dbReference type="OrthoDB" id="165650at2"/>
<organism evidence="1 2">
    <name type="scientific">Petrocella atlantisensis</name>
    <dbReference type="NCBI Taxonomy" id="2173034"/>
    <lineage>
        <taxon>Bacteria</taxon>
        <taxon>Bacillati</taxon>
        <taxon>Bacillota</taxon>
        <taxon>Clostridia</taxon>
        <taxon>Lachnospirales</taxon>
        <taxon>Vallitaleaceae</taxon>
        <taxon>Petrocella</taxon>
    </lineage>
</organism>
<evidence type="ECO:0000313" key="1">
    <source>
        <dbReference type="EMBL" id="VDN46319.1"/>
    </source>
</evidence>
<keyword evidence="2" id="KW-1185">Reference proteome</keyword>
<dbReference type="Pfam" id="PF12611">
    <property type="entry name" value="Flagellar_put"/>
    <property type="match status" value="1"/>
</dbReference>
<proteinExistence type="predicted"/>
<name>A0A3P7S067_9FIRM</name>
<dbReference type="NCBIfam" id="TIGR02530">
    <property type="entry name" value="flg_new"/>
    <property type="match status" value="1"/>
</dbReference>
<accession>A0A3P7S067</accession>
<gene>
    <name evidence="1" type="ORF">PATL70BA_0464</name>
</gene>
<dbReference type="InterPro" id="IPR013367">
    <property type="entry name" value="Flagellar_put"/>
</dbReference>
<dbReference type="AlphaFoldDB" id="A0A3P7S067"/>
<protein>
    <recommendedName>
        <fullName evidence="3">Flagellar protein</fullName>
    </recommendedName>
</protein>
<dbReference type="KEGG" id="cbar:PATL70BA_0464"/>
<dbReference type="EMBL" id="LR130778">
    <property type="protein sequence ID" value="VDN46319.1"/>
    <property type="molecule type" value="Genomic_DNA"/>
</dbReference>
<evidence type="ECO:0000313" key="2">
    <source>
        <dbReference type="Proteomes" id="UP000279029"/>
    </source>
</evidence>
<dbReference type="RefSeq" id="WP_125135849.1">
    <property type="nucleotide sequence ID" value="NZ_LR130778.1"/>
</dbReference>
<dbReference type="Proteomes" id="UP000279029">
    <property type="component" value="Chromosome"/>
</dbReference>
<evidence type="ECO:0008006" key="3">
    <source>
        <dbReference type="Google" id="ProtNLM"/>
    </source>
</evidence>
<reference evidence="1 2" key="1">
    <citation type="submission" date="2018-09" db="EMBL/GenBank/DDBJ databases">
        <authorList>
            <person name="Postec A."/>
        </authorList>
    </citation>
    <scope>NUCLEOTIDE SEQUENCE [LARGE SCALE GENOMIC DNA]</scope>
    <source>
        <strain evidence="1">70B-A</strain>
    </source>
</reference>